<accession>A0A146KH80</accession>
<dbReference type="AlphaFoldDB" id="A0A146KH80"/>
<reference evidence="1" key="1">
    <citation type="submission" date="2015-07" db="EMBL/GenBank/DDBJ databases">
        <title>Adaptation to a free-living lifestyle via gene acquisitions in the diplomonad Trepomonas sp. PC1.</title>
        <authorList>
            <person name="Xu F."/>
            <person name="Jerlstrom-Hultqvist J."/>
            <person name="Kolisko M."/>
            <person name="Simpson A.G.B."/>
            <person name="Roger A.J."/>
            <person name="Svard S.G."/>
            <person name="Andersson J.O."/>
        </authorList>
    </citation>
    <scope>NUCLEOTIDE SEQUENCE</scope>
    <source>
        <strain evidence="1">PC1</strain>
    </source>
</reference>
<sequence length="495" mass="57824">TSPLLSKYRKSVGPNQSMLKSGGSIVKQMAQHNQSGINSTIVEKRLAYLQTEIQKGPKSKENVQVEQKVLEAADFDVFPTTQTGNAKKAGAKSQDQRNIEQEAQDFFSGKTSNKDSAEVLKMLRQHPQIIEKYMRKAQDEQRERDQQRLLKLQQQKVLHARNMAALVNQQPKPLVGNYVQHNKKLLHQRQFTKQAQLKKIILQSDQVQAKIQTTRLKKHILVQQKKNSYQRALKEDVPILPTPYLTQKAFLQKVLFLSGNLSLLFAVSHRYSQIKKSNLFLESKAEVLVKELRRSFQHKKFMQMKASALVFQTQLRFLKVQTQHTKRIQSLKGLKRFLMQNYMKNTFLGAVGLYSLKVNEISNQIKENKGVNQCRKQILVKLIKKIDIEQVHKKLQHALYENDKKKKNLQEYFVQDETLIEKLLSEDEYQEFAEKWVQLIQEKHKYDIQECYQHNLSGQRFQPFVFSVEEEVCMKWINKYREEKGQGGIIEVGLE</sequence>
<gene>
    <name evidence="1" type="ORF">TPC1_11507</name>
</gene>
<protein>
    <submittedName>
        <fullName evidence="1">Uncharacterized protein</fullName>
    </submittedName>
</protein>
<proteinExistence type="predicted"/>
<feature type="non-terminal residue" evidence="1">
    <location>
        <position position="1"/>
    </location>
</feature>
<organism evidence="1">
    <name type="scientific">Trepomonas sp. PC1</name>
    <dbReference type="NCBI Taxonomy" id="1076344"/>
    <lineage>
        <taxon>Eukaryota</taxon>
        <taxon>Metamonada</taxon>
        <taxon>Diplomonadida</taxon>
        <taxon>Hexamitidae</taxon>
        <taxon>Hexamitinae</taxon>
        <taxon>Trepomonas</taxon>
    </lineage>
</organism>
<evidence type="ECO:0000313" key="1">
    <source>
        <dbReference type="EMBL" id="JAP95488.1"/>
    </source>
</evidence>
<name>A0A146KH80_9EUKA</name>
<dbReference type="EMBL" id="GDID01001118">
    <property type="protein sequence ID" value="JAP95488.1"/>
    <property type="molecule type" value="Transcribed_RNA"/>
</dbReference>